<evidence type="ECO:0000313" key="1">
    <source>
        <dbReference type="EMBL" id="VEU34598.1"/>
    </source>
</evidence>
<sequence>MHPAATNFVLCPFLEKSIEITGASQSIRDELSTTCWLVSFPNALFQSVKEIFLSAPPVASTDSSLEMEQQSTFETPWQFSRRTDLFLAYPPSPDLTK</sequence>
<dbReference type="Proteomes" id="UP000291116">
    <property type="component" value="Unassembled WGS sequence"/>
</dbReference>
<name>A0A448YXT1_9STRA</name>
<reference evidence="1 2" key="1">
    <citation type="submission" date="2019-01" db="EMBL/GenBank/DDBJ databases">
        <authorList>
            <person name="Ferrante I. M."/>
        </authorList>
    </citation>
    <scope>NUCLEOTIDE SEQUENCE [LARGE SCALE GENOMIC DNA]</scope>
    <source>
        <strain evidence="1 2">B856</strain>
    </source>
</reference>
<organism evidence="1 2">
    <name type="scientific">Pseudo-nitzschia multistriata</name>
    <dbReference type="NCBI Taxonomy" id="183589"/>
    <lineage>
        <taxon>Eukaryota</taxon>
        <taxon>Sar</taxon>
        <taxon>Stramenopiles</taxon>
        <taxon>Ochrophyta</taxon>
        <taxon>Bacillariophyta</taxon>
        <taxon>Bacillariophyceae</taxon>
        <taxon>Bacillariophycidae</taxon>
        <taxon>Bacillariales</taxon>
        <taxon>Bacillariaceae</taxon>
        <taxon>Pseudo-nitzschia</taxon>
    </lineage>
</organism>
<accession>A0A448YXT1</accession>
<gene>
    <name evidence="1" type="ORF">PSNMU_V1.4_AUG-EV-PASAV3_0013100</name>
</gene>
<dbReference type="EMBL" id="CAACVS010000034">
    <property type="protein sequence ID" value="VEU34598.1"/>
    <property type="molecule type" value="Genomic_DNA"/>
</dbReference>
<proteinExistence type="predicted"/>
<protein>
    <submittedName>
        <fullName evidence="1">Uncharacterized protein</fullName>
    </submittedName>
</protein>
<dbReference type="AlphaFoldDB" id="A0A448YXT1"/>
<evidence type="ECO:0000313" key="2">
    <source>
        <dbReference type="Proteomes" id="UP000291116"/>
    </source>
</evidence>
<keyword evidence="2" id="KW-1185">Reference proteome</keyword>